<protein>
    <submittedName>
        <fullName evidence="2">DUF3108 domain-containing protein</fullName>
    </submittedName>
</protein>
<comment type="caution">
    <text evidence="2">The sequence shown here is derived from an EMBL/GenBank/DDBJ whole genome shotgun (WGS) entry which is preliminary data.</text>
</comment>
<gene>
    <name evidence="2" type="ORF">ACFQO0_08855</name>
</gene>
<proteinExistence type="predicted"/>
<dbReference type="InterPro" id="IPR021457">
    <property type="entry name" value="DUF3108"/>
</dbReference>
<name>A0ABW2J4W2_9BURK</name>
<dbReference type="Proteomes" id="UP001596379">
    <property type="component" value="Unassembled WGS sequence"/>
</dbReference>
<keyword evidence="1" id="KW-0732">Signal</keyword>
<organism evidence="2 3">
    <name type="scientific">Herminiimonas aquatilis</name>
    <dbReference type="NCBI Taxonomy" id="345342"/>
    <lineage>
        <taxon>Bacteria</taxon>
        <taxon>Pseudomonadati</taxon>
        <taxon>Pseudomonadota</taxon>
        <taxon>Betaproteobacteria</taxon>
        <taxon>Burkholderiales</taxon>
        <taxon>Oxalobacteraceae</taxon>
        <taxon>Herminiimonas</taxon>
    </lineage>
</organism>
<feature type="chain" id="PRO_5045576009" evidence="1">
    <location>
        <begin position="35"/>
        <end position="261"/>
    </location>
</feature>
<evidence type="ECO:0000256" key="1">
    <source>
        <dbReference type="SAM" id="SignalP"/>
    </source>
</evidence>
<keyword evidence="3" id="KW-1185">Reference proteome</keyword>
<accession>A0ABW2J4W2</accession>
<feature type="signal peptide" evidence="1">
    <location>
        <begin position="1"/>
        <end position="34"/>
    </location>
</feature>
<evidence type="ECO:0000313" key="2">
    <source>
        <dbReference type="EMBL" id="MFC7298544.1"/>
    </source>
</evidence>
<reference evidence="3" key="1">
    <citation type="journal article" date="2019" name="Int. J. Syst. Evol. Microbiol.">
        <title>The Global Catalogue of Microorganisms (GCM) 10K type strain sequencing project: providing services to taxonomists for standard genome sequencing and annotation.</title>
        <authorList>
            <consortium name="The Broad Institute Genomics Platform"/>
            <consortium name="The Broad Institute Genome Sequencing Center for Infectious Disease"/>
            <person name="Wu L."/>
            <person name="Ma J."/>
        </authorList>
    </citation>
    <scope>NUCLEOTIDE SEQUENCE [LARGE SCALE GENOMIC DNA]</scope>
    <source>
        <strain evidence="3">CCUG 36956</strain>
    </source>
</reference>
<dbReference type="EMBL" id="JBHTCC010000001">
    <property type="protein sequence ID" value="MFC7298544.1"/>
    <property type="molecule type" value="Genomic_DNA"/>
</dbReference>
<dbReference type="Pfam" id="PF11306">
    <property type="entry name" value="DUF3108"/>
    <property type="match status" value="1"/>
</dbReference>
<dbReference type="RefSeq" id="WP_382233761.1">
    <property type="nucleotide sequence ID" value="NZ_JBHTCC010000001.1"/>
</dbReference>
<sequence length="261" mass="28441">MTRFLSRSLLSRSLLQRTLIAGLFACVASTSSVAAFAQKAAKAALNPPPSADLDYTINANQKGLPLTGSAMLHWSNSKDRYAISTETRAMLLGKILEAKSEGAIDASGLAPATSTEKRYRKDPTTTTFNRETRNITFSASDASYPIKGGEQDRNSVVWQLATIARSLPAKFKQGANIPVVVAGQKDADPWTFKVGKTETIKTPLGNLKAVKVDKVIKDGGKEQKIEIWFASGKEWYPVRIRFTEPSGDFIEQTISKITPQS</sequence>
<evidence type="ECO:0000313" key="3">
    <source>
        <dbReference type="Proteomes" id="UP001596379"/>
    </source>
</evidence>